<dbReference type="EMBL" id="BK014653">
    <property type="protein sequence ID" value="DAD66057.1"/>
    <property type="molecule type" value="Genomic_DNA"/>
</dbReference>
<sequence length="58" mass="6900">MKLNIGDRIYYDDSIYAVVAVIYTTVYLRAVNDDSTDYAYEINEVYKTYRDIEFLGKR</sequence>
<organism evidence="1">
    <name type="scientific">Siphoviridae sp. ctDmQ3</name>
    <dbReference type="NCBI Taxonomy" id="2823570"/>
    <lineage>
        <taxon>Viruses</taxon>
        <taxon>Duplodnaviria</taxon>
        <taxon>Heunggongvirae</taxon>
        <taxon>Uroviricota</taxon>
        <taxon>Caudoviricetes</taxon>
    </lineage>
</organism>
<proteinExistence type="predicted"/>
<accession>A0A8S5L836</accession>
<protein>
    <submittedName>
        <fullName evidence="1">Uncharacterized protein</fullName>
    </submittedName>
</protein>
<name>A0A8S5L836_9CAUD</name>
<evidence type="ECO:0000313" key="1">
    <source>
        <dbReference type="EMBL" id="DAD66057.1"/>
    </source>
</evidence>
<reference evidence="1" key="1">
    <citation type="journal article" date="2021" name="Proc. Natl. Acad. Sci. U.S.A.">
        <title>A Catalog of Tens of Thousands of Viruses from Human Metagenomes Reveals Hidden Associations with Chronic Diseases.</title>
        <authorList>
            <person name="Tisza M.J."/>
            <person name="Buck C.B."/>
        </authorList>
    </citation>
    <scope>NUCLEOTIDE SEQUENCE</scope>
    <source>
        <strain evidence="1">CtDmQ3</strain>
    </source>
</reference>